<dbReference type="Proteomes" id="UP000299102">
    <property type="component" value="Unassembled WGS sequence"/>
</dbReference>
<sequence length="166" mass="18582">MERRYFRLSVNIASEIYREPSVDYYRSEREVEFAGDRPHASCRATDEVNHVKGFRGVAVMEASARGVNIRHNAPPNGRVAPYARYLHRTRTVRAALGWECLAASENDALSVDSLRGVDPVADVSEQRVVFDVFGSRGPRIAGRSARVRRPVGWRSHPLETPTFTGG</sequence>
<comment type="caution">
    <text evidence="1">The sequence shown here is derived from an EMBL/GenBank/DDBJ whole genome shotgun (WGS) entry which is preliminary data.</text>
</comment>
<proteinExistence type="predicted"/>
<protein>
    <submittedName>
        <fullName evidence="1">Uncharacterized protein</fullName>
    </submittedName>
</protein>
<accession>A0A4C1UNP5</accession>
<dbReference type="EMBL" id="BGZK01000202">
    <property type="protein sequence ID" value="GBP28083.1"/>
    <property type="molecule type" value="Genomic_DNA"/>
</dbReference>
<reference evidence="1 2" key="1">
    <citation type="journal article" date="2019" name="Commun. Biol.">
        <title>The bagworm genome reveals a unique fibroin gene that provides high tensile strength.</title>
        <authorList>
            <person name="Kono N."/>
            <person name="Nakamura H."/>
            <person name="Ohtoshi R."/>
            <person name="Tomita M."/>
            <person name="Numata K."/>
            <person name="Arakawa K."/>
        </authorList>
    </citation>
    <scope>NUCLEOTIDE SEQUENCE [LARGE SCALE GENOMIC DNA]</scope>
</reference>
<evidence type="ECO:0000313" key="1">
    <source>
        <dbReference type="EMBL" id="GBP28083.1"/>
    </source>
</evidence>
<evidence type="ECO:0000313" key="2">
    <source>
        <dbReference type="Proteomes" id="UP000299102"/>
    </source>
</evidence>
<gene>
    <name evidence="1" type="ORF">EVAR_21203_1</name>
</gene>
<dbReference type="AlphaFoldDB" id="A0A4C1UNP5"/>
<organism evidence="1 2">
    <name type="scientific">Eumeta variegata</name>
    <name type="common">Bagworm moth</name>
    <name type="synonym">Eumeta japonica</name>
    <dbReference type="NCBI Taxonomy" id="151549"/>
    <lineage>
        <taxon>Eukaryota</taxon>
        <taxon>Metazoa</taxon>
        <taxon>Ecdysozoa</taxon>
        <taxon>Arthropoda</taxon>
        <taxon>Hexapoda</taxon>
        <taxon>Insecta</taxon>
        <taxon>Pterygota</taxon>
        <taxon>Neoptera</taxon>
        <taxon>Endopterygota</taxon>
        <taxon>Lepidoptera</taxon>
        <taxon>Glossata</taxon>
        <taxon>Ditrysia</taxon>
        <taxon>Tineoidea</taxon>
        <taxon>Psychidae</taxon>
        <taxon>Oiketicinae</taxon>
        <taxon>Eumeta</taxon>
    </lineage>
</organism>
<keyword evidence="2" id="KW-1185">Reference proteome</keyword>
<name>A0A4C1UNP5_EUMVA</name>